<organism evidence="1 2">
    <name type="scientific">Gordonia araii NBRC 100433</name>
    <dbReference type="NCBI Taxonomy" id="1073574"/>
    <lineage>
        <taxon>Bacteria</taxon>
        <taxon>Bacillati</taxon>
        <taxon>Actinomycetota</taxon>
        <taxon>Actinomycetes</taxon>
        <taxon>Mycobacteriales</taxon>
        <taxon>Gordoniaceae</taxon>
        <taxon>Gordonia</taxon>
    </lineage>
</organism>
<keyword evidence="2" id="KW-1185">Reference proteome</keyword>
<reference evidence="1 2" key="1">
    <citation type="submission" date="2011-11" db="EMBL/GenBank/DDBJ databases">
        <title>Whole genome shotgun sequence of Gordonia araii NBRC 100433.</title>
        <authorList>
            <person name="Yoshida Y."/>
            <person name="Hosoyama A."/>
            <person name="Tsuchikane K."/>
            <person name="Katsumata H."/>
            <person name="Yamazaki S."/>
            <person name="Fujita N."/>
        </authorList>
    </citation>
    <scope>NUCLEOTIDE SEQUENCE [LARGE SCALE GENOMIC DNA]</scope>
    <source>
        <strain evidence="1 2">NBRC 100433</strain>
    </source>
</reference>
<dbReference type="STRING" id="1073574.GOARA_050_00970"/>
<dbReference type="RefSeq" id="WP_007322109.1">
    <property type="nucleotide sequence ID" value="NZ_BAEE01000050.1"/>
</dbReference>
<dbReference type="Proteomes" id="UP000035088">
    <property type="component" value="Unassembled WGS sequence"/>
</dbReference>
<proteinExistence type="predicted"/>
<comment type="caution">
    <text evidence="1">The sequence shown here is derived from an EMBL/GenBank/DDBJ whole genome shotgun (WGS) entry which is preliminary data.</text>
</comment>
<dbReference type="AlphaFoldDB" id="G7H2F9"/>
<sequence length="199" mass="21359">MTDDDLSPDALGCALRDVTEFVDAAGWDQPPMLFALVPTAALAQTDPDLVDEQDDSELSPIAQEQLPLSDDPDTVAEELEHLLATTSWPDVVAGCALAQEIIVLPPQAESDLDEAFVPLLADPEAADAAARATAREHPQQQRARLIAGALRDGQRLALLQMRDDTAEERGDRLELLSHPDLAPGLLDALAATLDAEHDF</sequence>
<accession>G7H2F9</accession>
<name>G7H2F9_9ACTN</name>
<dbReference type="InterPro" id="IPR047681">
    <property type="entry name" value="PPA1309-like"/>
</dbReference>
<evidence type="ECO:0000313" key="1">
    <source>
        <dbReference type="EMBL" id="GAB10034.1"/>
    </source>
</evidence>
<evidence type="ECO:0000313" key="2">
    <source>
        <dbReference type="Proteomes" id="UP000035088"/>
    </source>
</evidence>
<dbReference type="EMBL" id="BAEE01000050">
    <property type="protein sequence ID" value="GAB10034.1"/>
    <property type="molecule type" value="Genomic_DNA"/>
</dbReference>
<gene>
    <name evidence="1" type="ORF">GOARA_050_00970</name>
</gene>
<protein>
    <submittedName>
        <fullName evidence="1">Uncharacterized protein</fullName>
    </submittedName>
</protein>
<dbReference type="NCBIfam" id="NF040618">
    <property type="entry name" value="PPA1309_fam"/>
    <property type="match status" value="1"/>
</dbReference>